<reference evidence="2 3" key="1">
    <citation type="submission" date="2018-02" db="EMBL/GenBank/DDBJ databases">
        <title>Genome sequencing of Solimonas sp. HR-BB.</title>
        <authorList>
            <person name="Lee Y."/>
            <person name="Jeon C.O."/>
        </authorList>
    </citation>
    <scope>NUCLEOTIDE SEQUENCE [LARGE SCALE GENOMIC DNA]</scope>
    <source>
        <strain evidence="2 3">HR-BB</strain>
    </source>
</reference>
<keyword evidence="3" id="KW-1185">Reference proteome</keyword>
<proteinExistence type="predicted"/>
<feature type="region of interest" description="Disordered" evidence="1">
    <location>
        <begin position="121"/>
        <end position="149"/>
    </location>
</feature>
<feature type="region of interest" description="Disordered" evidence="1">
    <location>
        <begin position="305"/>
        <end position="326"/>
    </location>
</feature>
<accession>A0A2S5TD73</accession>
<evidence type="ECO:0000256" key="1">
    <source>
        <dbReference type="SAM" id="MobiDB-lite"/>
    </source>
</evidence>
<gene>
    <name evidence="2" type="ORF">C3942_15770</name>
</gene>
<evidence type="ECO:0008006" key="4">
    <source>
        <dbReference type="Google" id="ProtNLM"/>
    </source>
</evidence>
<dbReference type="AlphaFoldDB" id="A0A2S5TD73"/>
<name>A0A2S5TD73_9GAMM</name>
<organism evidence="2 3">
    <name type="scientific">Solimonas fluminis</name>
    <dbReference type="NCBI Taxonomy" id="2086571"/>
    <lineage>
        <taxon>Bacteria</taxon>
        <taxon>Pseudomonadati</taxon>
        <taxon>Pseudomonadota</taxon>
        <taxon>Gammaproteobacteria</taxon>
        <taxon>Nevskiales</taxon>
        <taxon>Nevskiaceae</taxon>
        <taxon>Solimonas</taxon>
    </lineage>
</organism>
<feature type="compositionally biased region" description="Basic and acidic residues" evidence="1">
    <location>
        <begin position="132"/>
        <end position="141"/>
    </location>
</feature>
<sequence>MKKLGCWRRHGVGQTDRRRVWPGRLRLAGGPPRARRYPAWVGRLAAAADHHHRHGACDLRRLRRRRAGAQPVRGAPGLPAVARGRPGLAAADHADHLHRRHRHRARGAGIPAVAVPHRRAHGVADGAAPHPARPDGIDRRPGRGPAAAAHPVLAQPPARLRGEEAVSPIERCLLLALLIPGLAAAEDWESQWSNRLTLGAAVRTEARDPGLVGKSNLDPQLCASDDCLSASPNNTAPNERYMAAPGAFNSVYDEGNLNYDRGDLISAPVKWASRYQLRRGDLLMEVGGLAFYDPVNADLRERHPNQIVTPGPQPGQSVRSRRPSETREEIGYGFQLLDTYVQDTFDILGQPVDIGIGRQRIVWGESSFVTQGSLNVINPPDVNNLTRPGQELDEVYRPVGMLLVRGPVNDELSLEGFYQFEWRPAGIPPRGSYFSFFNAGNELTENEGIIAPFGKAPYDPQQIGTPANDVFALVTQTSYTLRRAPNREPDDLGQYGLAVYFHPEWLGGSELGLYFANYHSRIPAASAYAAESSCTRREGNPSGIDAVDLTSFMAACGVPGTHLREAVPLDTARYFLDYPEDIQLFGLSFSSLVGGVAVRGELAYRPNQPVQVDLEDVLFAALQPALPRQDIPLFGTADTLPGLLAAIQDPGNVLNVAAGATGNLPGVISALQGLLTAPNLLGTTVPGSRTAIPDFVTAYRGGTPGEIGAGQYIRGYERLQVMQGSLGLTSIFGNSAFLGTTDALLLAEFTAIGVLDLPSRSKLQFEGPGTDTHAGPGAADTGNALHINPVRNTGGYVDDFSWGYRLGTMLHYSDVGIRGFDVRPFLVFTHDVSGVSPGLGENFLEGRKLAVLDVRLSYGDFDASLAQAFMFGGGKRNTLHDRDFFSASIGMRF</sequence>
<dbReference type="InterPro" id="IPR010727">
    <property type="entry name" value="DUF1302"/>
</dbReference>
<comment type="caution">
    <text evidence="2">The sequence shown here is derived from an EMBL/GenBank/DDBJ whole genome shotgun (WGS) entry which is preliminary data.</text>
</comment>
<dbReference type="Proteomes" id="UP000238220">
    <property type="component" value="Unassembled WGS sequence"/>
</dbReference>
<dbReference type="EMBL" id="PSNW01000009">
    <property type="protein sequence ID" value="PPE72882.1"/>
    <property type="molecule type" value="Genomic_DNA"/>
</dbReference>
<protein>
    <recommendedName>
        <fullName evidence="4">DUF1302 domain-containing protein</fullName>
    </recommendedName>
</protein>
<dbReference type="Pfam" id="PF06980">
    <property type="entry name" value="DUF1302"/>
    <property type="match status" value="1"/>
</dbReference>
<evidence type="ECO:0000313" key="2">
    <source>
        <dbReference type="EMBL" id="PPE72882.1"/>
    </source>
</evidence>
<evidence type="ECO:0000313" key="3">
    <source>
        <dbReference type="Proteomes" id="UP000238220"/>
    </source>
</evidence>